<dbReference type="GO" id="GO:0004177">
    <property type="term" value="F:aminopeptidase activity"/>
    <property type="evidence" value="ECO:0007669"/>
    <property type="project" value="UniProtKB-KW"/>
</dbReference>
<comment type="caution">
    <text evidence="3">The sequence shown here is derived from an EMBL/GenBank/DDBJ whole genome shotgun (WGS) entry which is preliminary data.</text>
</comment>
<feature type="signal peptide" evidence="1">
    <location>
        <begin position="1"/>
        <end position="23"/>
    </location>
</feature>
<dbReference type="Gene3D" id="2.60.40.1730">
    <property type="entry name" value="tricorn interacting facor f3 domain"/>
    <property type="match status" value="1"/>
</dbReference>
<dbReference type="SUPFAM" id="SSF55486">
    <property type="entry name" value="Metalloproteases ('zincins'), catalytic domain"/>
    <property type="match status" value="1"/>
</dbReference>
<proteinExistence type="predicted"/>
<dbReference type="Gene3D" id="1.10.390.10">
    <property type="entry name" value="Neutral Protease Domain 2"/>
    <property type="match status" value="1"/>
</dbReference>
<organism evidence="3 4">
    <name type="scientific">Aurantiacibacter gilvus</name>
    <dbReference type="NCBI Taxonomy" id="3139141"/>
    <lineage>
        <taxon>Bacteria</taxon>
        <taxon>Pseudomonadati</taxon>
        <taxon>Pseudomonadota</taxon>
        <taxon>Alphaproteobacteria</taxon>
        <taxon>Sphingomonadales</taxon>
        <taxon>Erythrobacteraceae</taxon>
        <taxon>Aurantiacibacter</taxon>
    </lineage>
</organism>
<gene>
    <name evidence="3" type="ORF">AAEO60_13985</name>
</gene>
<keyword evidence="1" id="KW-0732">Signal</keyword>
<evidence type="ECO:0000259" key="2">
    <source>
        <dbReference type="Pfam" id="PF01433"/>
    </source>
</evidence>
<feature type="chain" id="PRO_5046238224" evidence="1">
    <location>
        <begin position="24"/>
        <end position="565"/>
    </location>
</feature>
<reference evidence="3 4" key="1">
    <citation type="submission" date="2024-04" db="EMBL/GenBank/DDBJ databases">
        <title>Aurantiacibacter sp. DGU6 16S ribosomal RNA gene Genome sequencing and assembly.</title>
        <authorList>
            <person name="Park S."/>
        </authorList>
    </citation>
    <scope>NUCLEOTIDE SEQUENCE [LARGE SCALE GENOMIC DNA]</scope>
    <source>
        <strain evidence="3 4">DGU6</strain>
    </source>
</reference>
<dbReference type="PROSITE" id="PS51257">
    <property type="entry name" value="PROKAR_LIPOPROTEIN"/>
    <property type="match status" value="1"/>
</dbReference>
<sequence length="565" mass="63498">MTPRFIIASLAAGACALAVSVSAQEVQPLAERTAQSDLPLEGARAAMHLDHVTLAITVDPENERISGEGRYRIAVSQDLDHLALDLDPRYAISGVAVGGTELEASAWRNPDGLLQIDLPDPVSAGDVVDLSVRYAGQPHVAANPPWDGGFVWSETPDGEPWIATAIQGEGCDTFWPCIDHSAHRIDTIDLLVTVPDGLVAAGNGGLVETTENEDDTTTYHWRARDPSNYGVTLQIGPYEVAQRDYASRFGNVIPLRFWHLPGNEEGAERLLDEMEDQIAFMEATFGPYPFADEKAGIAETPHLGMEHQTINAYGNQFKPEAYGHDWLLQHEFAHEWFANQLTHASINHMWLHEGITTWTQPLYLEWSRGEMLYDAEMWENRQRVWSRVPLVPPEGTLPDYNDRQAQWGDDIYFKGAWIMHSLRYLVGDDVLFPAITRLTYGTNDPQPGEIRPLNRTTEDFRAILEEMSGRDLAWFFDAYFYQAPLPRLESAYDGTDLLLEWQTPSDLPFEMPVEVEIDGERVTLPMTGGRGRLELESTSRHVLLDPANRVLRYDAAVEAYQNRNR</sequence>
<dbReference type="Pfam" id="PF01433">
    <property type="entry name" value="Peptidase_M1"/>
    <property type="match status" value="1"/>
</dbReference>
<name>A0ABU9IJA9_9SPHN</name>
<dbReference type="SUPFAM" id="SSF63737">
    <property type="entry name" value="Leukotriene A4 hydrolase N-terminal domain"/>
    <property type="match status" value="1"/>
</dbReference>
<dbReference type="InterPro" id="IPR014782">
    <property type="entry name" value="Peptidase_M1_dom"/>
</dbReference>
<evidence type="ECO:0000313" key="3">
    <source>
        <dbReference type="EMBL" id="MEL1251782.1"/>
    </source>
</evidence>
<accession>A0ABU9IJA9</accession>
<dbReference type="Proteomes" id="UP001497045">
    <property type="component" value="Unassembled WGS sequence"/>
</dbReference>
<keyword evidence="3" id="KW-0378">Hydrolase</keyword>
<feature type="domain" description="Peptidase M1 membrane alanine aminopeptidase" evidence="2">
    <location>
        <begin position="328"/>
        <end position="479"/>
    </location>
</feature>
<evidence type="ECO:0000313" key="4">
    <source>
        <dbReference type="Proteomes" id="UP001497045"/>
    </source>
</evidence>
<evidence type="ECO:0000256" key="1">
    <source>
        <dbReference type="SAM" id="SignalP"/>
    </source>
</evidence>
<dbReference type="PANTHER" id="PTHR45726:SF3">
    <property type="entry name" value="LEUKOTRIENE A-4 HYDROLASE"/>
    <property type="match status" value="1"/>
</dbReference>
<dbReference type="CDD" id="cd09603">
    <property type="entry name" value="M1_APN_like"/>
    <property type="match status" value="1"/>
</dbReference>
<keyword evidence="3" id="KW-0645">Protease</keyword>
<dbReference type="RefSeq" id="WP_341674324.1">
    <property type="nucleotide sequence ID" value="NZ_JBBYHV010000002.1"/>
</dbReference>
<protein>
    <submittedName>
        <fullName evidence="3">M1 family aminopeptidase</fullName>
    </submittedName>
</protein>
<dbReference type="InterPro" id="IPR034015">
    <property type="entry name" value="M1_LTA4H"/>
</dbReference>
<dbReference type="PANTHER" id="PTHR45726">
    <property type="entry name" value="LEUKOTRIENE A-4 HYDROLASE"/>
    <property type="match status" value="1"/>
</dbReference>
<keyword evidence="3" id="KW-0031">Aminopeptidase</keyword>
<keyword evidence="4" id="KW-1185">Reference proteome</keyword>
<dbReference type="EMBL" id="JBBYHV010000002">
    <property type="protein sequence ID" value="MEL1251782.1"/>
    <property type="molecule type" value="Genomic_DNA"/>
</dbReference>
<dbReference type="InterPro" id="IPR027268">
    <property type="entry name" value="Peptidase_M4/M1_CTD_sf"/>
</dbReference>
<dbReference type="InterPro" id="IPR042097">
    <property type="entry name" value="Aminopeptidase_N-like_N_sf"/>
</dbReference>